<keyword evidence="9" id="KW-0406">Ion transport</keyword>
<evidence type="ECO:0000313" key="19">
    <source>
        <dbReference type="Proteomes" id="UP001629246"/>
    </source>
</evidence>
<keyword evidence="6 14" id="KW-0812">Transmembrane</keyword>
<evidence type="ECO:0000256" key="13">
    <source>
        <dbReference type="ARBA" id="ARBA00023237"/>
    </source>
</evidence>
<dbReference type="InterPro" id="IPR039426">
    <property type="entry name" value="TonB-dep_rcpt-like"/>
</dbReference>
<feature type="domain" description="Secretin/TonB short N-terminal" evidence="17">
    <location>
        <begin position="78"/>
        <end position="129"/>
    </location>
</feature>
<comment type="subcellular location">
    <subcellularLocation>
        <location evidence="1 14">Cell outer membrane</location>
        <topology evidence="1 14">Multi-pass membrane protein</topology>
    </subcellularLocation>
</comment>
<keyword evidence="7 16" id="KW-0732">Signal</keyword>
<dbReference type="InterPro" id="IPR037066">
    <property type="entry name" value="Plug_dom_sf"/>
</dbReference>
<dbReference type="EMBL" id="JAQQFM010000010">
    <property type="protein sequence ID" value="MFL9926757.1"/>
    <property type="molecule type" value="Genomic_DNA"/>
</dbReference>
<keyword evidence="8" id="KW-0408">Iron</keyword>
<organism evidence="18 19">
    <name type="scientific">Herbaspirillum lusitanum</name>
    <dbReference type="NCBI Taxonomy" id="213312"/>
    <lineage>
        <taxon>Bacteria</taxon>
        <taxon>Pseudomonadati</taxon>
        <taxon>Pseudomonadota</taxon>
        <taxon>Betaproteobacteria</taxon>
        <taxon>Burkholderiales</taxon>
        <taxon>Oxalobacteraceae</taxon>
        <taxon>Herbaspirillum</taxon>
    </lineage>
</organism>
<dbReference type="PANTHER" id="PTHR32552:SF68">
    <property type="entry name" value="FERRICHROME OUTER MEMBRANE TRANSPORTER_PHAGE RECEPTOR"/>
    <property type="match status" value="1"/>
</dbReference>
<name>A0ABW9AFF8_9BURK</name>
<evidence type="ECO:0000256" key="5">
    <source>
        <dbReference type="ARBA" id="ARBA00022496"/>
    </source>
</evidence>
<reference evidence="18 19" key="1">
    <citation type="journal article" date="2024" name="Chem. Sci.">
        <title>Discovery of megapolipeptins by genome mining of a Burkholderiales bacteria collection.</title>
        <authorList>
            <person name="Paulo B.S."/>
            <person name="Recchia M.J.J."/>
            <person name="Lee S."/>
            <person name="Fergusson C.H."/>
            <person name="Romanowski S.B."/>
            <person name="Hernandez A."/>
            <person name="Krull N."/>
            <person name="Liu D.Y."/>
            <person name="Cavanagh H."/>
            <person name="Bos A."/>
            <person name="Gray C.A."/>
            <person name="Murphy B.T."/>
            <person name="Linington R.G."/>
            <person name="Eustaquio A.S."/>
        </authorList>
    </citation>
    <scope>NUCLEOTIDE SEQUENCE [LARGE SCALE GENOMIC DNA]</scope>
    <source>
        <strain evidence="18 19">RL21-008-BIB-A</strain>
    </source>
</reference>
<dbReference type="Proteomes" id="UP001629246">
    <property type="component" value="Unassembled WGS sequence"/>
</dbReference>
<dbReference type="InterPro" id="IPR000531">
    <property type="entry name" value="Beta-barrel_TonB"/>
</dbReference>
<evidence type="ECO:0000256" key="15">
    <source>
        <dbReference type="RuleBase" id="RU003357"/>
    </source>
</evidence>
<dbReference type="Gene3D" id="3.55.50.30">
    <property type="match status" value="1"/>
</dbReference>
<dbReference type="Gene3D" id="2.170.130.10">
    <property type="entry name" value="TonB-dependent receptor, plug domain"/>
    <property type="match status" value="1"/>
</dbReference>
<dbReference type="PANTHER" id="PTHR32552">
    <property type="entry name" value="FERRICHROME IRON RECEPTOR-RELATED"/>
    <property type="match status" value="1"/>
</dbReference>
<keyword evidence="3 14" id="KW-0813">Transport</keyword>
<keyword evidence="13 14" id="KW-0998">Cell outer membrane</keyword>
<feature type="signal peptide" evidence="16">
    <location>
        <begin position="1"/>
        <end position="40"/>
    </location>
</feature>
<dbReference type="SMART" id="SM00965">
    <property type="entry name" value="STN"/>
    <property type="match status" value="1"/>
</dbReference>
<evidence type="ECO:0000256" key="3">
    <source>
        <dbReference type="ARBA" id="ARBA00022448"/>
    </source>
</evidence>
<keyword evidence="11 14" id="KW-0472">Membrane</keyword>
<evidence type="ECO:0000256" key="7">
    <source>
        <dbReference type="ARBA" id="ARBA00022729"/>
    </source>
</evidence>
<gene>
    <name evidence="18" type="ORF">PQR62_20960</name>
</gene>
<accession>A0ABW9AFF8</accession>
<evidence type="ECO:0000259" key="17">
    <source>
        <dbReference type="SMART" id="SM00965"/>
    </source>
</evidence>
<evidence type="ECO:0000256" key="11">
    <source>
        <dbReference type="ARBA" id="ARBA00023136"/>
    </source>
</evidence>
<evidence type="ECO:0000256" key="14">
    <source>
        <dbReference type="PROSITE-ProRule" id="PRU01360"/>
    </source>
</evidence>
<keyword evidence="10 15" id="KW-0798">TonB box</keyword>
<evidence type="ECO:0000256" key="8">
    <source>
        <dbReference type="ARBA" id="ARBA00023004"/>
    </source>
</evidence>
<keyword evidence="5" id="KW-0410">Iron transport</keyword>
<keyword evidence="19" id="KW-1185">Reference proteome</keyword>
<dbReference type="CDD" id="cd01347">
    <property type="entry name" value="ligand_gated_channel"/>
    <property type="match status" value="1"/>
</dbReference>
<dbReference type="PROSITE" id="PS52016">
    <property type="entry name" value="TONB_DEPENDENT_REC_3"/>
    <property type="match status" value="1"/>
</dbReference>
<dbReference type="InterPro" id="IPR012910">
    <property type="entry name" value="Plug_dom"/>
</dbReference>
<dbReference type="SUPFAM" id="SSF56935">
    <property type="entry name" value="Porins"/>
    <property type="match status" value="1"/>
</dbReference>
<evidence type="ECO:0000256" key="9">
    <source>
        <dbReference type="ARBA" id="ARBA00023065"/>
    </source>
</evidence>
<proteinExistence type="inferred from homology"/>
<dbReference type="RefSeq" id="WP_408159980.1">
    <property type="nucleotide sequence ID" value="NZ_JAQQFM010000010.1"/>
</dbReference>
<evidence type="ECO:0000256" key="1">
    <source>
        <dbReference type="ARBA" id="ARBA00004571"/>
    </source>
</evidence>
<feature type="chain" id="PRO_5046560267" evidence="16">
    <location>
        <begin position="41"/>
        <end position="817"/>
    </location>
</feature>
<evidence type="ECO:0000256" key="4">
    <source>
        <dbReference type="ARBA" id="ARBA00022452"/>
    </source>
</evidence>
<dbReference type="Pfam" id="PF07660">
    <property type="entry name" value="STN"/>
    <property type="match status" value="1"/>
</dbReference>
<evidence type="ECO:0000256" key="12">
    <source>
        <dbReference type="ARBA" id="ARBA00023170"/>
    </source>
</evidence>
<dbReference type="InterPro" id="IPR011662">
    <property type="entry name" value="Secretin/TonB_short_N"/>
</dbReference>
<comment type="caution">
    <text evidence="18">The sequence shown here is derived from an EMBL/GenBank/DDBJ whole genome shotgun (WGS) entry which is preliminary data.</text>
</comment>
<evidence type="ECO:0000256" key="10">
    <source>
        <dbReference type="ARBA" id="ARBA00023077"/>
    </source>
</evidence>
<keyword evidence="12 18" id="KW-0675">Receptor</keyword>
<dbReference type="Gene3D" id="2.40.170.20">
    <property type="entry name" value="TonB-dependent receptor, beta-barrel domain"/>
    <property type="match status" value="1"/>
</dbReference>
<evidence type="ECO:0000256" key="16">
    <source>
        <dbReference type="SAM" id="SignalP"/>
    </source>
</evidence>
<dbReference type="InterPro" id="IPR010105">
    <property type="entry name" value="TonB_sidphr_rcpt"/>
</dbReference>
<evidence type="ECO:0000256" key="6">
    <source>
        <dbReference type="ARBA" id="ARBA00022692"/>
    </source>
</evidence>
<keyword evidence="4 14" id="KW-1134">Transmembrane beta strand</keyword>
<dbReference type="InterPro" id="IPR036942">
    <property type="entry name" value="Beta-barrel_TonB_sf"/>
</dbReference>
<evidence type="ECO:0000313" key="18">
    <source>
        <dbReference type="EMBL" id="MFL9926757.1"/>
    </source>
</evidence>
<comment type="similarity">
    <text evidence="2 14 15">Belongs to the TonB-dependent receptor family.</text>
</comment>
<protein>
    <submittedName>
        <fullName evidence="18">TonB-dependent siderophore receptor</fullName>
    </submittedName>
</protein>
<sequence length="817" mass="88484">MHPSHSRPRGHRRASPLLLKTSLALLVRGAVLSIAATAMAPNAALAQSQNPAPDRKQFDVPAGPLEDALNRFSRQAGITLSFAPALAQGRQAAALQGSYSIAQGFGILLADSGLRAERAGNGSYSLQAPATGVAADAGGSLPSITVAGSGDQETPFSALKGYVGKRSASATKTDTPLLEIPQSLSIVTRDEMDARAATSVLEVLRYMPGANSETHGVDPRGYEYFNLRGFINAQTTSNFLNGLRQVPGGFGMFRSEPYGLERIEVLRGTGSVMFGQGDPGGTINRVSKIAGAGSENELMVDVGSFNRRQVAADVSGKFDEDGKLQGRFVGLLLDSDTQFDYGNGRNGNNDRVYLAPSLSWRPAADTSLTLLADYTNDRSGSGRWTAVRPDGSLTHTMIGDPDFDKQNNEQWSVGYLFEHKLSDTWTLRQNFRQANLKSTYAAVNPVSQSGNTLTRNATVYYSQVDNTLLDNQAQARFRWGPAEHTVLLGLDWLRMSDRELRFRGAAPSLNISNPVYGGIAAPTVSFGNLDETLTQTGLYAQDQIKYNNRLILTLSGRYDRAKDTTRNYLTNTRVVADDSALSGRIGLTYMITQELAPYVSYSNSFLPQAGSDFNGTPFEPSKAKQYELGVKYQPADQKSIFTAAIYDLTKTNVLTSDPLHTNFSITAGEVQSRGIELEAKGEIVRGLNIAAAYTYTKVENTKNNTANVQGKAPILVPRQAASIWLDYTVQQGALTGVGIGGGARYTGRNYANTTNTVENAASTVFDAVLHFSSGHWRYALNVSNITNKQYTSCLAEPTLTCFWAPERTAILSARYRW</sequence>
<dbReference type="Pfam" id="PF00593">
    <property type="entry name" value="TonB_dep_Rec_b-barrel"/>
    <property type="match status" value="1"/>
</dbReference>
<dbReference type="NCBIfam" id="TIGR01783">
    <property type="entry name" value="TonB-siderophor"/>
    <property type="match status" value="1"/>
</dbReference>
<evidence type="ECO:0000256" key="2">
    <source>
        <dbReference type="ARBA" id="ARBA00009810"/>
    </source>
</evidence>
<dbReference type="Pfam" id="PF07715">
    <property type="entry name" value="Plug"/>
    <property type="match status" value="1"/>
</dbReference>